<feature type="transmembrane region" description="Helical" evidence="8">
    <location>
        <begin position="493"/>
        <end position="515"/>
    </location>
</feature>
<dbReference type="Gene3D" id="1.20.1640.10">
    <property type="entry name" value="Multidrug efflux transporter AcrB transmembrane domain"/>
    <property type="match status" value="3"/>
</dbReference>
<sequence length="1477" mass="162200">MADLEPFEPEPEEEASPPGRSGGCCCCKRGSPAPSGVRASADELFLLTNSIDWSQKKPIVTREVIIGDDSWEKGSLLQSVGYGENEIRLRGGRNADMMKKALQEHIDADRSLWVSLRKHRVALPWRWVLRCPCLVYLSTLLAVFALIGIGVVSAPISLNTNFDSLMESDSAASLNYDAILQAILDARRERQGRRLSPGPPPLGTAEGAARGPRLWSSERNASELGLTEEDGEPVQPGRRLQSRLKLYKPYRFELTYVRRDDGNVLSASTLDYMRSIEKEVRSMEPFRKLCETAEPRFKHHCDPGISMVNVMYPFSVPDGVDARIYFNGTGTASLLPVAVSLAQQERLTEAVWPEGLANDEVKLVGSKTCGDGVPDCAKWKDAGHCLAGAAHEVFMQDFCKATCGICDEVPEQESTAEVAEGPTEITALRSYFALQAFCCEAGEPGQGQIVSEMDAVWNTFVAELVELLTQKNANGGAVRVFFSGDGISSYETFAAVGGDAMFAIMSYCFVLVYATLHTRSPFLALVGLSLVMLSIPASFAVFMLASGSGELSLMMCLSVFIVIGVGSDMLFVYTDFYKQSLLFTRDPAERLKFTYLQAASSTAATTFTTAMSFFANLASVLRPLREFGFFMGVCVTLAWLMVLMAYPAVLIMGERLQNCCRRCILQQPQDQGPSRKSVVNAAKRKSLVMLADALDPEKKGVGAAHSSCLGDYLAVSLGKFKYPVVLLFTGLTALQAYMSLTTMEQATGIPQTFPDDHNQEAQQKYNGLFATYDFTAFPSGAYAAFTLKCSSLFRFCSLHHCETHGRHLGSLQSCDCVTHQSAAPSATDGCGRYQVQTRVVGRSGLEPEHLQPSDLEQMMYDLIPNASSVTVAGAGTTSSLLETLHWDSGDVDLRVMLQVPTATVEKGSGRSCTTNLLCYCGVQPCDGPPSGSPDSAATLHLDRVAQALASRRLATSTTAPEPLVPVELQTDVLVVFGLKVTGTNPLLGVSKEEPYGFSEEFKLEDPWAQRRSLALCENFPEELKVVSVQCWLKGFKEWWTGKGEEWPVRPNVKNFHAEAWWYANNRKTGPFETIRYVWFSEDQRLIAMYFQFFINVNRLGGSSSGMDAMLKWDRHLAAFNSQAEAPIKGAWHASRVWTIAEAEKVILDSTLVTLCISLGCVFLGVLVFTRSTHLSLIVMLVVMMIVLGLLFFMVIIMSWKIGAIEVLSLIVFVGFAVDYCLHLSHKYHSCHITDVEEQDDEDEEEEEQEQQSVATRLQNIGRKSISMAAGVSKPGKSGNHRVSMKISDIAVTKATTEKREQNKRVLSKNRSAERFERSKYALERIGGSIVGSALTTIGSACFLLPCTMHVFFKLGAVVCGVTAYAVVFALVPLPAVLMCFGPCGHDFRSILELLGRAAQNLMPEDEEEEDDEETPSALQSSTACQKSIDEGHILSVAPTDELREHRRYVLNMPSKGMGQVGDTSHVQPTRTRIAIHG</sequence>
<comment type="caution">
    <text evidence="11">The sequence shown here is derived from an EMBL/GenBank/DDBJ whole genome shotgun (WGS) entry which is preliminary data.</text>
</comment>
<evidence type="ECO:0000256" key="7">
    <source>
        <dbReference type="SAM" id="MobiDB-lite"/>
    </source>
</evidence>
<dbReference type="InterPro" id="IPR053958">
    <property type="entry name" value="HMGCR/SNAP/NPC1-like_SSD"/>
</dbReference>
<evidence type="ECO:0000256" key="3">
    <source>
        <dbReference type="ARBA" id="ARBA00022989"/>
    </source>
</evidence>
<dbReference type="SMART" id="SM00254">
    <property type="entry name" value="ShKT"/>
    <property type="match status" value="1"/>
</dbReference>
<evidence type="ECO:0000256" key="8">
    <source>
        <dbReference type="SAM" id="Phobius"/>
    </source>
</evidence>
<dbReference type="Pfam" id="PF12349">
    <property type="entry name" value="Sterol-sensing"/>
    <property type="match status" value="1"/>
</dbReference>
<evidence type="ECO:0000259" key="9">
    <source>
        <dbReference type="PROSITE" id="PS50156"/>
    </source>
</evidence>
<feature type="transmembrane region" description="Helical" evidence="8">
    <location>
        <begin position="522"/>
        <end position="545"/>
    </location>
</feature>
<evidence type="ECO:0000313" key="11">
    <source>
        <dbReference type="EMBL" id="OLP77054.1"/>
    </source>
</evidence>
<accession>A0A1Q9C2A0</accession>
<evidence type="ECO:0000256" key="5">
    <source>
        <dbReference type="ARBA" id="ARBA00023180"/>
    </source>
</evidence>
<evidence type="ECO:0000313" key="12">
    <source>
        <dbReference type="Proteomes" id="UP000186817"/>
    </source>
</evidence>
<dbReference type="Pfam" id="PF01549">
    <property type="entry name" value="ShK"/>
    <property type="match status" value="1"/>
</dbReference>
<dbReference type="GO" id="GO:0016020">
    <property type="term" value="C:membrane"/>
    <property type="evidence" value="ECO:0007669"/>
    <property type="project" value="UniProtKB-SubCell"/>
</dbReference>
<feature type="domain" description="ShKT" evidence="10">
    <location>
        <begin position="369"/>
        <end position="406"/>
    </location>
</feature>
<feature type="transmembrane region" description="Helical" evidence="8">
    <location>
        <begin position="1151"/>
        <end position="1169"/>
    </location>
</feature>
<dbReference type="PROSITE" id="PS50156">
    <property type="entry name" value="SSD"/>
    <property type="match status" value="1"/>
</dbReference>
<feature type="transmembrane region" description="Helical" evidence="8">
    <location>
        <begin position="1176"/>
        <end position="1197"/>
    </location>
</feature>
<feature type="compositionally biased region" description="Polar residues" evidence="7">
    <location>
        <begin position="1416"/>
        <end position="1425"/>
    </location>
</feature>
<keyword evidence="3 8" id="KW-1133">Transmembrane helix</keyword>
<evidence type="ECO:0000256" key="6">
    <source>
        <dbReference type="ARBA" id="ARBA00038046"/>
    </source>
</evidence>
<feature type="domain" description="SSD" evidence="9">
    <location>
        <begin position="523"/>
        <end position="652"/>
    </location>
</feature>
<evidence type="ECO:0000256" key="1">
    <source>
        <dbReference type="ARBA" id="ARBA00004141"/>
    </source>
</evidence>
<dbReference type="SUPFAM" id="SSF82866">
    <property type="entry name" value="Multidrug efflux transporter AcrB transmembrane domain"/>
    <property type="match status" value="2"/>
</dbReference>
<keyword evidence="12" id="KW-1185">Reference proteome</keyword>
<feature type="transmembrane region" description="Helical" evidence="8">
    <location>
        <begin position="1351"/>
        <end position="1380"/>
    </location>
</feature>
<protein>
    <submittedName>
        <fullName evidence="11">Patched domain-containing protein 2</fullName>
    </submittedName>
</protein>
<keyword evidence="5" id="KW-0325">Glycoprotein</keyword>
<dbReference type="Gene3D" id="1.10.10.1940">
    <property type="match status" value="1"/>
</dbReference>
<keyword evidence="2 8" id="KW-0812">Transmembrane</keyword>
<feature type="transmembrane region" description="Helical" evidence="8">
    <location>
        <begin position="1203"/>
        <end position="1221"/>
    </location>
</feature>
<dbReference type="InterPro" id="IPR052081">
    <property type="entry name" value="Dispatched_Hh_regulator"/>
</dbReference>
<reference evidence="11 12" key="1">
    <citation type="submission" date="2016-02" db="EMBL/GenBank/DDBJ databases">
        <title>Genome analysis of coral dinoflagellate symbionts highlights evolutionary adaptations to a symbiotic lifestyle.</title>
        <authorList>
            <person name="Aranda M."/>
            <person name="Li Y."/>
            <person name="Liew Y.J."/>
            <person name="Baumgarten S."/>
            <person name="Simakov O."/>
            <person name="Wilson M."/>
            <person name="Piel J."/>
            <person name="Ashoor H."/>
            <person name="Bougouffa S."/>
            <person name="Bajic V.B."/>
            <person name="Ryu T."/>
            <person name="Ravasi T."/>
            <person name="Bayer T."/>
            <person name="Micklem G."/>
            <person name="Kim H."/>
            <person name="Bhak J."/>
            <person name="Lajeunesse T.C."/>
            <person name="Voolstra C.R."/>
        </authorList>
    </citation>
    <scope>NUCLEOTIDE SEQUENCE [LARGE SCALE GENOMIC DNA]</scope>
    <source>
        <strain evidence="11 12">CCMP2467</strain>
    </source>
</reference>
<feature type="region of interest" description="Disordered" evidence="7">
    <location>
        <begin position="1"/>
        <end position="23"/>
    </location>
</feature>
<dbReference type="InterPro" id="IPR000731">
    <property type="entry name" value="SSD"/>
</dbReference>
<feature type="region of interest" description="Disordered" evidence="7">
    <location>
        <begin position="190"/>
        <end position="212"/>
    </location>
</feature>
<name>A0A1Q9C2A0_SYMMI</name>
<comment type="similarity">
    <text evidence="6">Belongs to the dispatched family.</text>
</comment>
<organism evidence="11 12">
    <name type="scientific">Symbiodinium microadriaticum</name>
    <name type="common">Dinoflagellate</name>
    <name type="synonym">Zooxanthella microadriatica</name>
    <dbReference type="NCBI Taxonomy" id="2951"/>
    <lineage>
        <taxon>Eukaryota</taxon>
        <taxon>Sar</taxon>
        <taxon>Alveolata</taxon>
        <taxon>Dinophyceae</taxon>
        <taxon>Suessiales</taxon>
        <taxon>Symbiodiniaceae</taxon>
        <taxon>Symbiodinium</taxon>
    </lineage>
</organism>
<feature type="transmembrane region" description="Helical" evidence="8">
    <location>
        <begin position="722"/>
        <end position="740"/>
    </location>
</feature>
<dbReference type="InterPro" id="IPR003582">
    <property type="entry name" value="ShKT_dom"/>
</dbReference>
<dbReference type="PROSITE" id="PS51670">
    <property type="entry name" value="SHKT"/>
    <property type="match status" value="1"/>
</dbReference>
<gene>
    <name evidence="11" type="primary">PTCHD2</name>
    <name evidence="11" type="ORF">AK812_SmicGene42931</name>
</gene>
<feature type="transmembrane region" description="Helical" evidence="8">
    <location>
        <begin position="593"/>
        <end position="615"/>
    </location>
</feature>
<dbReference type="Proteomes" id="UP000186817">
    <property type="component" value="Unassembled WGS sequence"/>
</dbReference>
<feature type="transmembrane region" description="Helical" evidence="8">
    <location>
        <begin position="627"/>
        <end position="652"/>
    </location>
</feature>
<feature type="compositionally biased region" description="Acidic residues" evidence="7">
    <location>
        <begin position="1"/>
        <end position="15"/>
    </location>
</feature>
<feature type="region of interest" description="Disordered" evidence="7">
    <location>
        <begin position="1402"/>
        <end position="1425"/>
    </location>
</feature>
<feature type="transmembrane region" description="Helical" evidence="8">
    <location>
        <begin position="127"/>
        <end position="152"/>
    </location>
</feature>
<evidence type="ECO:0000256" key="2">
    <source>
        <dbReference type="ARBA" id="ARBA00022692"/>
    </source>
</evidence>
<proteinExistence type="inferred from homology"/>
<dbReference type="GO" id="GO:0022857">
    <property type="term" value="F:transmembrane transporter activity"/>
    <property type="evidence" value="ECO:0007669"/>
    <property type="project" value="TreeGrafter"/>
</dbReference>
<evidence type="ECO:0000256" key="4">
    <source>
        <dbReference type="ARBA" id="ARBA00023136"/>
    </source>
</evidence>
<dbReference type="EMBL" id="LSRX01001857">
    <property type="protein sequence ID" value="OLP77054.1"/>
    <property type="molecule type" value="Genomic_DNA"/>
</dbReference>
<dbReference type="OMA" id="FETIRYV"/>
<evidence type="ECO:0000259" key="10">
    <source>
        <dbReference type="PROSITE" id="PS51670"/>
    </source>
</evidence>
<comment type="subcellular location">
    <subcellularLocation>
        <location evidence="1">Membrane</location>
        <topology evidence="1">Multi-pass membrane protein</topology>
    </subcellularLocation>
</comment>
<feature type="transmembrane region" description="Helical" evidence="8">
    <location>
        <begin position="1325"/>
        <end position="1345"/>
    </location>
</feature>
<dbReference type="PANTHER" id="PTHR45951">
    <property type="entry name" value="PROTEIN DISPATCHED-RELATED"/>
    <property type="match status" value="1"/>
</dbReference>
<feature type="transmembrane region" description="Helical" evidence="8">
    <location>
        <begin position="551"/>
        <end position="573"/>
    </location>
</feature>
<keyword evidence="4 8" id="KW-0472">Membrane</keyword>
<dbReference type="OrthoDB" id="438713at2759"/>
<feature type="compositionally biased region" description="Acidic residues" evidence="7">
    <location>
        <begin position="1403"/>
        <end position="1414"/>
    </location>
</feature>